<evidence type="ECO:0000313" key="3">
    <source>
        <dbReference type="Proteomes" id="UP000683401"/>
    </source>
</evidence>
<organism evidence="2 3">
    <name type="scientific">Pseudomonas lijiangensis</name>
    <dbReference type="NCBI Taxonomy" id="2995658"/>
    <lineage>
        <taxon>Bacteria</taxon>
        <taxon>Pseudomonadati</taxon>
        <taxon>Pseudomonadota</taxon>
        <taxon>Gammaproteobacteria</taxon>
        <taxon>Pseudomonadales</taxon>
        <taxon>Pseudomonadaceae</taxon>
        <taxon>Pseudomonas</taxon>
    </lineage>
</organism>
<evidence type="ECO:0008006" key="4">
    <source>
        <dbReference type="Google" id="ProtNLM"/>
    </source>
</evidence>
<keyword evidence="1" id="KW-0812">Transmembrane</keyword>
<sequence>MIRFFFVILAFLILVFSFVFCAFLYRCRPWRAFSICFFVAVTAIIILPEWYADNEWQKLCRLSGLIVYQRNQVDGFYDRRNIMPERTAHEYLKAGYKFVEVDSSDLVEGRYKRYELVGGELRHTYSSEMKSEYVVEYNEFRDSQVDGAEYKIFRSSDDEVVGTYRVYYLRGGFLYRYLTKDSRDPSPLGYCDFEGGSSDYILQVIPPRN</sequence>
<reference evidence="3" key="1">
    <citation type="submission" date="2021-06" db="EMBL/GenBank/DDBJ databases">
        <title>Identification of Pseudomonas cichorii causing bacterial leaf black spot of flue-cured tobacco, a new disease in China.</title>
        <authorList>
            <person name="Lu C.-H."/>
        </authorList>
    </citation>
    <scope>NUCLEOTIDE SEQUENCE [LARGE SCALE GENOMIC DNA]</scope>
    <source>
        <strain evidence="3">LJ2</strain>
    </source>
</reference>
<keyword evidence="3" id="KW-1185">Reference proteome</keyword>
<dbReference type="EMBL" id="CP076668">
    <property type="protein sequence ID" value="QWU82400.1"/>
    <property type="molecule type" value="Genomic_DNA"/>
</dbReference>
<feature type="transmembrane region" description="Helical" evidence="1">
    <location>
        <begin position="32"/>
        <end position="51"/>
    </location>
</feature>
<feature type="transmembrane region" description="Helical" evidence="1">
    <location>
        <begin position="6"/>
        <end position="25"/>
    </location>
</feature>
<evidence type="ECO:0000313" key="2">
    <source>
        <dbReference type="EMBL" id="QWU82400.1"/>
    </source>
</evidence>
<gene>
    <name evidence="2" type="ORF">KQP88_20550</name>
</gene>
<protein>
    <recommendedName>
        <fullName evidence="4">SMODS-associating 2TM beta-strand rich effector domain-containing protein</fullName>
    </recommendedName>
</protein>
<keyword evidence="1" id="KW-0472">Membrane</keyword>
<dbReference type="RefSeq" id="WP_216704048.1">
    <property type="nucleotide sequence ID" value="NZ_CP076668.1"/>
</dbReference>
<proteinExistence type="predicted"/>
<name>A0ABX8HQS8_9PSED</name>
<dbReference type="Proteomes" id="UP000683401">
    <property type="component" value="Chromosome"/>
</dbReference>
<evidence type="ECO:0000256" key="1">
    <source>
        <dbReference type="SAM" id="Phobius"/>
    </source>
</evidence>
<keyword evidence="1" id="KW-1133">Transmembrane helix</keyword>
<accession>A0ABX8HQS8</accession>